<evidence type="ECO:0000256" key="4">
    <source>
        <dbReference type="RuleBase" id="RU361169"/>
    </source>
</evidence>
<dbReference type="Pfam" id="PF22633">
    <property type="entry name" value="F5_F8_type_C_2"/>
    <property type="match status" value="1"/>
</dbReference>
<proteinExistence type="inferred from homology"/>
<dbReference type="PANTHER" id="PTHR31339:SF9">
    <property type="entry name" value="PLASMIN AND FIBRONECTIN-BINDING PROTEIN A"/>
    <property type="match status" value="1"/>
</dbReference>
<comment type="similarity">
    <text evidence="1 4">Belongs to the glycosyl hydrolase 28 family.</text>
</comment>
<gene>
    <name evidence="6" type="ORF">FHS18_003585</name>
</gene>
<dbReference type="InterPro" id="IPR000421">
    <property type="entry name" value="FA58C"/>
</dbReference>
<evidence type="ECO:0000256" key="2">
    <source>
        <dbReference type="ARBA" id="ARBA00022801"/>
    </source>
</evidence>
<reference evidence="6 7" key="1">
    <citation type="submission" date="2020-08" db="EMBL/GenBank/DDBJ databases">
        <title>Genomic Encyclopedia of Type Strains, Phase III (KMG-III): the genomes of soil and plant-associated and newly described type strains.</title>
        <authorList>
            <person name="Whitman W."/>
        </authorList>
    </citation>
    <scope>NUCLEOTIDE SEQUENCE [LARGE SCALE GENOMIC DNA]</scope>
    <source>
        <strain evidence="6 7">CECT 5862</strain>
    </source>
</reference>
<keyword evidence="3 4" id="KW-0326">Glycosidase</keyword>
<dbReference type="PROSITE" id="PS50022">
    <property type="entry name" value="FA58C_3"/>
    <property type="match status" value="2"/>
</dbReference>
<dbReference type="SUPFAM" id="SSF49785">
    <property type="entry name" value="Galactose-binding domain-like"/>
    <property type="match status" value="2"/>
</dbReference>
<evidence type="ECO:0000313" key="6">
    <source>
        <dbReference type="EMBL" id="MBB3111517.1"/>
    </source>
</evidence>
<sequence length="842" mass="90816">MVHAQWKRLGIALVLFWVSVAGIIPPKAEAVGISPTQQVTPTSEAAALAAASLSIYPRPSIYNASTSYELKANTLSVPVISYAQYDYAHFSVGGQVTLEVTALGQTAITSYTISPKKWNIPASKSGNKLTFTLASDEYLIVKIDSKKELIIAADPPETDQPSASGAGIYNVTSAGYAADPSGVAMSTGAIQQAIHDASAYAGGQGIVYIPPGVYRVGNLELPSDVAVYLAGGAVLRFTGVPQDYTAHWHKNSQDRDITWWIYTQPGSTNIKLYGRGTLDGNGKYAVDTYDFANNILVPIGTSHFSLDGLIIRDSGSWAVTPARSDHLTFTNMKLFNRLDMGENDGIDINESQDVTVTNAIGIALDDPFSTKTWDQTVDISLSWPGAPEPNTRIVFDDLLAWTYCYAFKVGQGVRQNQSEITFRNGVVYNASVGFGIDHKYGSGAITGVTFENIDVEQIGTWLGPLRSWSDFVIAGADGFGGGPINTLTLRNINVRDKGQSAARLRGYSDSVKIQNVTLDRVYMPGSSSPAQTLAEMNILSRAYHTPVTILPVQAPEPVQRVNLAAGKLATASSSKADPSLSVDGNLSTRWGSNYTDNEWYSVDLGSAARLDGVKMYWEVAYGKNYTIQTSLNGTNWTTVYSTTAGDGGTDDIAFAPINARYVRMNGTLRGSIYGYSIWEFEVYGETSNLAAGASVSASSSVENSNWSTVRAVDGQRSSVAGSMGWTSNNSLTVDHTESVTLDLGSAKGVGRVDLYPRNDAGNVGQNFPVDFIIRTSTDNVNWTTVKTVTNYAQPGNTVQHFDFNASSARWIRIEGTKLRANPTDANRYRMAFAEIEVYKSAQ</sequence>
<dbReference type="InterPro" id="IPR011050">
    <property type="entry name" value="Pectin_lyase_fold/virulence"/>
</dbReference>
<dbReference type="SUPFAM" id="SSF51126">
    <property type="entry name" value="Pectin lyase-like"/>
    <property type="match status" value="1"/>
</dbReference>
<dbReference type="Gene3D" id="2.60.120.260">
    <property type="entry name" value="Galactose-binding domain-like"/>
    <property type="match status" value="2"/>
</dbReference>
<dbReference type="Pfam" id="PF00754">
    <property type="entry name" value="F5_F8_type_C"/>
    <property type="match status" value="1"/>
</dbReference>
<dbReference type="Proteomes" id="UP000570361">
    <property type="component" value="Unassembled WGS sequence"/>
</dbReference>
<feature type="domain" description="F5/8 type C" evidence="5">
    <location>
        <begin position="686"/>
        <end position="840"/>
    </location>
</feature>
<organism evidence="6 7">
    <name type="scientific">Paenibacillus phyllosphaerae</name>
    <dbReference type="NCBI Taxonomy" id="274593"/>
    <lineage>
        <taxon>Bacteria</taxon>
        <taxon>Bacillati</taxon>
        <taxon>Bacillota</taxon>
        <taxon>Bacilli</taxon>
        <taxon>Bacillales</taxon>
        <taxon>Paenibacillaceae</taxon>
        <taxon>Paenibacillus</taxon>
    </lineage>
</organism>
<dbReference type="RefSeq" id="WP_183601375.1">
    <property type="nucleotide sequence ID" value="NZ_JACHXK010000007.1"/>
</dbReference>
<protein>
    <recommendedName>
        <fullName evidence="5">F5/8 type C domain-containing protein</fullName>
    </recommendedName>
</protein>
<name>A0A7W5AZ92_9BACL</name>
<dbReference type="InterPro" id="IPR008979">
    <property type="entry name" value="Galactose-bd-like_sf"/>
</dbReference>
<dbReference type="InterPro" id="IPR012334">
    <property type="entry name" value="Pectin_lyas_fold"/>
</dbReference>
<dbReference type="EMBL" id="JACHXK010000007">
    <property type="protein sequence ID" value="MBB3111517.1"/>
    <property type="molecule type" value="Genomic_DNA"/>
</dbReference>
<dbReference type="InterPro" id="IPR051801">
    <property type="entry name" value="GH28_Enzymes"/>
</dbReference>
<feature type="domain" description="F5/8 type C" evidence="5">
    <location>
        <begin position="545"/>
        <end position="685"/>
    </location>
</feature>
<keyword evidence="2 4" id="KW-0378">Hydrolase</keyword>
<evidence type="ECO:0000259" key="5">
    <source>
        <dbReference type="PROSITE" id="PS50022"/>
    </source>
</evidence>
<dbReference type="Gene3D" id="2.160.20.10">
    <property type="entry name" value="Single-stranded right-handed beta-helix, Pectin lyase-like"/>
    <property type="match status" value="1"/>
</dbReference>
<dbReference type="GO" id="GO:0004650">
    <property type="term" value="F:polygalacturonase activity"/>
    <property type="evidence" value="ECO:0007669"/>
    <property type="project" value="InterPro"/>
</dbReference>
<dbReference type="InterPro" id="IPR000743">
    <property type="entry name" value="Glyco_hydro_28"/>
</dbReference>
<evidence type="ECO:0000256" key="1">
    <source>
        <dbReference type="ARBA" id="ARBA00008834"/>
    </source>
</evidence>
<evidence type="ECO:0000256" key="3">
    <source>
        <dbReference type="ARBA" id="ARBA00023295"/>
    </source>
</evidence>
<dbReference type="GO" id="GO:0005975">
    <property type="term" value="P:carbohydrate metabolic process"/>
    <property type="evidence" value="ECO:0007669"/>
    <property type="project" value="InterPro"/>
</dbReference>
<keyword evidence="7" id="KW-1185">Reference proteome</keyword>
<evidence type="ECO:0000313" key="7">
    <source>
        <dbReference type="Proteomes" id="UP000570361"/>
    </source>
</evidence>
<dbReference type="SMART" id="SM00231">
    <property type="entry name" value="FA58C"/>
    <property type="match status" value="1"/>
</dbReference>
<dbReference type="Pfam" id="PF00295">
    <property type="entry name" value="Glyco_hydro_28"/>
    <property type="match status" value="1"/>
</dbReference>
<dbReference type="PANTHER" id="PTHR31339">
    <property type="entry name" value="PECTIN LYASE-RELATED"/>
    <property type="match status" value="1"/>
</dbReference>
<comment type="caution">
    <text evidence="6">The sequence shown here is derived from an EMBL/GenBank/DDBJ whole genome shotgun (WGS) entry which is preliminary data.</text>
</comment>
<dbReference type="AlphaFoldDB" id="A0A7W5AZ92"/>
<accession>A0A7W5AZ92</accession>